<protein>
    <recommendedName>
        <fullName evidence="4">Pentatricopeptide repeat protein</fullName>
    </recommendedName>
</protein>
<evidence type="ECO:0000256" key="1">
    <source>
        <dbReference type="SAM" id="MobiDB-lite"/>
    </source>
</evidence>
<keyword evidence="3" id="KW-1185">Reference proteome</keyword>
<evidence type="ECO:0000313" key="2">
    <source>
        <dbReference type="EMBL" id="KAF2763860.1"/>
    </source>
</evidence>
<organism evidence="2 3">
    <name type="scientific">Teratosphaeria nubilosa</name>
    <dbReference type="NCBI Taxonomy" id="161662"/>
    <lineage>
        <taxon>Eukaryota</taxon>
        <taxon>Fungi</taxon>
        <taxon>Dikarya</taxon>
        <taxon>Ascomycota</taxon>
        <taxon>Pezizomycotina</taxon>
        <taxon>Dothideomycetes</taxon>
        <taxon>Dothideomycetidae</taxon>
        <taxon>Mycosphaerellales</taxon>
        <taxon>Teratosphaeriaceae</taxon>
        <taxon>Teratosphaeria</taxon>
    </lineage>
</organism>
<gene>
    <name evidence="2" type="ORF">EJ03DRAFT_340209</name>
</gene>
<dbReference type="OrthoDB" id="3946729at2759"/>
<dbReference type="EMBL" id="ML995956">
    <property type="protein sequence ID" value="KAF2763860.1"/>
    <property type="molecule type" value="Genomic_DNA"/>
</dbReference>
<dbReference type="AlphaFoldDB" id="A0A6G1KTX9"/>
<name>A0A6G1KTX9_9PEZI</name>
<accession>A0A6G1KTX9</accession>
<sequence>MIGQPAHHSMDVADPHERLLEQYNNMVPKTVDQIASDEFASVRLSDQAPAESVEFSDLRMSYKDVFSESQEESSVGQELDDEALGLDELDSKPTRDMILAFSAGEYDKVIGLYKAFTHKAQSFRSSPLALEIAVEASLRCRSGDPAEAMQMMKEADAAGLNATSAMGPVLIHQIRSLNVKDRKDLEKLRTTTIDYYRLNDENGWPVKHHVGVVAASIMIKGGKARYGLNLLDAIFRSEYTKCRPLEIEAMSVYLQGYARNRNITGIKWVVDQVLEQNMRIDRAFCHVLKRCPRYFSSNDVQDFGGTRRQDLLQKQVHMRHLLDKCRTRRLEQRVGFYKLGKALVKALVSVAKQQTRPVIDPASRAQIENSVFGLDRQDSTGTKTLGFGDNFGDAPYSVIEQRSRRRRLAVLKYLGGGLQPRRLRPRAEQRQYRRFLQLRMIIGRRTHLSFRYHLTGFRAGHDRKPEAIRSQDPLEPVGGAPMNMRRLKPVSEHS</sequence>
<evidence type="ECO:0008006" key="4">
    <source>
        <dbReference type="Google" id="ProtNLM"/>
    </source>
</evidence>
<dbReference type="Proteomes" id="UP000799436">
    <property type="component" value="Unassembled WGS sequence"/>
</dbReference>
<reference evidence="2" key="1">
    <citation type="journal article" date="2020" name="Stud. Mycol.">
        <title>101 Dothideomycetes genomes: a test case for predicting lifestyles and emergence of pathogens.</title>
        <authorList>
            <person name="Haridas S."/>
            <person name="Albert R."/>
            <person name="Binder M."/>
            <person name="Bloem J."/>
            <person name="Labutti K."/>
            <person name="Salamov A."/>
            <person name="Andreopoulos B."/>
            <person name="Baker S."/>
            <person name="Barry K."/>
            <person name="Bills G."/>
            <person name="Bluhm B."/>
            <person name="Cannon C."/>
            <person name="Castanera R."/>
            <person name="Culley D."/>
            <person name="Daum C."/>
            <person name="Ezra D."/>
            <person name="Gonzalez J."/>
            <person name="Henrissat B."/>
            <person name="Kuo A."/>
            <person name="Liang C."/>
            <person name="Lipzen A."/>
            <person name="Lutzoni F."/>
            <person name="Magnuson J."/>
            <person name="Mondo S."/>
            <person name="Nolan M."/>
            <person name="Ohm R."/>
            <person name="Pangilinan J."/>
            <person name="Park H.-J."/>
            <person name="Ramirez L."/>
            <person name="Alfaro M."/>
            <person name="Sun H."/>
            <person name="Tritt A."/>
            <person name="Yoshinaga Y."/>
            <person name="Zwiers L.-H."/>
            <person name="Turgeon B."/>
            <person name="Goodwin S."/>
            <person name="Spatafora J."/>
            <person name="Crous P."/>
            <person name="Grigoriev I."/>
        </authorList>
    </citation>
    <scope>NUCLEOTIDE SEQUENCE</scope>
    <source>
        <strain evidence="2">CBS 116005</strain>
    </source>
</reference>
<evidence type="ECO:0000313" key="3">
    <source>
        <dbReference type="Proteomes" id="UP000799436"/>
    </source>
</evidence>
<feature type="region of interest" description="Disordered" evidence="1">
    <location>
        <begin position="463"/>
        <end position="494"/>
    </location>
</feature>
<proteinExistence type="predicted"/>